<protein>
    <submittedName>
        <fullName evidence="7">RNA polymerase sigma factor</fullName>
    </submittedName>
</protein>
<dbReference type="NCBIfam" id="TIGR02937">
    <property type="entry name" value="sigma70-ECF"/>
    <property type="match status" value="1"/>
</dbReference>
<feature type="domain" description="RNA polymerase sigma factor 70 region 4 type 2" evidence="6">
    <location>
        <begin position="114"/>
        <end position="166"/>
    </location>
</feature>
<evidence type="ECO:0000313" key="7">
    <source>
        <dbReference type="EMBL" id="SAL23645.1"/>
    </source>
</evidence>
<reference evidence="7 8" key="1">
    <citation type="submission" date="2016-01" db="EMBL/GenBank/DDBJ databases">
        <authorList>
            <person name="Oliw E.H."/>
        </authorList>
    </citation>
    <scope>NUCLEOTIDE SEQUENCE [LARGE SCALE GENOMIC DNA]</scope>
    <source>
        <strain evidence="7">LMG 22029</strain>
    </source>
</reference>
<dbReference type="Proteomes" id="UP000054893">
    <property type="component" value="Unassembled WGS sequence"/>
</dbReference>
<dbReference type="InterPro" id="IPR013325">
    <property type="entry name" value="RNA_pol_sigma_r2"/>
</dbReference>
<dbReference type="InterPro" id="IPR007627">
    <property type="entry name" value="RNA_pol_sigma70_r2"/>
</dbReference>
<sequence>MSTIRRDEERGVHALYRDHHGWLQSWLRKKLGNSSDAADLAHDTFLRILSAWGSHDERELREPRAYVTTVAGRVLINHYRRLSLERAYLAALAAMPQALSPSAEDRAIVLETLHEIDAMLERMSPSTRTAFLLARLNGLSHAEIAERLLVSVRTVKRYLVAAYEECILLTL</sequence>
<dbReference type="AlphaFoldDB" id="A0A158FUY9"/>
<keyword evidence="4" id="KW-0804">Transcription</keyword>
<dbReference type="Pfam" id="PF04542">
    <property type="entry name" value="Sigma70_r2"/>
    <property type="match status" value="1"/>
</dbReference>
<dbReference type="InterPro" id="IPR036388">
    <property type="entry name" value="WH-like_DNA-bd_sf"/>
</dbReference>
<evidence type="ECO:0000256" key="3">
    <source>
        <dbReference type="ARBA" id="ARBA00023082"/>
    </source>
</evidence>
<dbReference type="GO" id="GO:0003677">
    <property type="term" value="F:DNA binding"/>
    <property type="evidence" value="ECO:0007669"/>
    <property type="project" value="InterPro"/>
</dbReference>
<dbReference type="Gene3D" id="1.10.1740.10">
    <property type="match status" value="1"/>
</dbReference>
<dbReference type="InterPro" id="IPR014284">
    <property type="entry name" value="RNA_pol_sigma-70_dom"/>
</dbReference>
<name>A0A158FUY9_CABSO</name>
<dbReference type="PANTHER" id="PTHR43133">
    <property type="entry name" value="RNA POLYMERASE ECF-TYPE SIGMA FACTO"/>
    <property type="match status" value="1"/>
</dbReference>
<gene>
    <name evidence="7" type="ORF">AWB64_01873</name>
</gene>
<dbReference type="InterPro" id="IPR013249">
    <property type="entry name" value="RNA_pol_sigma70_r4_t2"/>
</dbReference>
<dbReference type="PANTHER" id="PTHR43133:SF63">
    <property type="entry name" value="RNA POLYMERASE SIGMA FACTOR FECI-RELATED"/>
    <property type="match status" value="1"/>
</dbReference>
<dbReference type="GO" id="GO:0006352">
    <property type="term" value="P:DNA-templated transcription initiation"/>
    <property type="evidence" value="ECO:0007669"/>
    <property type="project" value="InterPro"/>
</dbReference>
<keyword evidence="3" id="KW-0731">Sigma factor</keyword>
<dbReference type="NCBIfam" id="NF009180">
    <property type="entry name" value="PRK12528.1"/>
    <property type="match status" value="1"/>
</dbReference>
<dbReference type="OrthoDB" id="8654550at2"/>
<evidence type="ECO:0000259" key="6">
    <source>
        <dbReference type="Pfam" id="PF08281"/>
    </source>
</evidence>
<proteinExistence type="inferred from homology"/>
<dbReference type="RefSeq" id="WP_060818357.1">
    <property type="nucleotide sequence ID" value="NZ_FCOC02000003.1"/>
</dbReference>
<dbReference type="GO" id="GO:0016987">
    <property type="term" value="F:sigma factor activity"/>
    <property type="evidence" value="ECO:0007669"/>
    <property type="project" value="UniProtKB-KW"/>
</dbReference>
<evidence type="ECO:0000256" key="2">
    <source>
        <dbReference type="ARBA" id="ARBA00023015"/>
    </source>
</evidence>
<evidence type="ECO:0000256" key="1">
    <source>
        <dbReference type="ARBA" id="ARBA00010641"/>
    </source>
</evidence>
<accession>A0A158FUY9</accession>
<dbReference type="InterPro" id="IPR013324">
    <property type="entry name" value="RNA_pol_sigma_r3/r4-like"/>
</dbReference>
<dbReference type="InterPro" id="IPR039425">
    <property type="entry name" value="RNA_pol_sigma-70-like"/>
</dbReference>
<organism evidence="7 8">
    <name type="scientific">Caballeronia sordidicola</name>
    <name type="common">Burkholderia sordidicola</name>
    <dbReference type="NCBI Taxonomy" id="196367"/>
    <lineage>
        <taxon>Bacteria</taxon>
        <taxon>Pseudomonadati</taxon>
        <taxon>Pseudomonadota</taxon>
        <taxon>Betaproteobacteria</taxon>
        <taxon>Burkholderiales</taxon>
        <taxon>Burkholderiaceae</taxon>
        <taxon>Caballeronia</taxon>
    </lineage>
</organism>
<keyword evidence="2" id="KW-0805">Transcription regulation</keyword>
<dbReference type="EMBL" id="FCOC02000003">
    <property type="protein sequence ID" value="SAL23645.1"/>
    <property type="molecule type" value="Genomic_DNA"/>
</dbReference>
<dbReference type="SUPFAM" id="SSF88659">
    <property type="entry name" value="Sigma3 and sigma4 domains of RNA polymerase sigma factors"/>
    <property type="match status" value="1"/>
</dbReference>
<dbReference type="Gene3D" id="1.10.10.10">
    <property type="entry name" value="Winged helix-like DNA-binding domain superfamily/Winged helix DNA-binding domain"/>
    <property type="match status" value="1"/>
</dbReference>
<comment type="similarity">
    <text evidence="1">Belongs to the sigma-70 factor family. ECF subfamily.</text>
</comment>
<evidence type="ECO:0000259" key="5">
    <source>
        <dbReference type="Pfam" id="PF04542"/>
    </source>
</evidence>
<dbReference type="Pfam" id="PF08281">
    <property type="entry name" value="Sigma70_r4_2"/>
    <property type="match status" value="1"/>
</dbReference>
<evidence type="ECO:0000256" key="4">
    <source>
        <dbReference type="ARBA" id="ARBA00023163"/>
    </source>
</evidence>
<feature type="domain" description="RNA polymerase sigma-70 region 2" evidence="5">
    <location>
        <begin position="15"/>
        <end position="82"/>
    </location>
</feature>
<evidence type="ECO:0000313" key="8">
    <source>
        <dbReference type="Proteomes" id="UP000054893"/>
    </source>
</evidence>
<dbReference type="SUPFAM" id="SSF88946">
    <property type="entry name" value="Sigma2 domain of RNA polymerase sigma factors"/>
    <property type="match status" value="1"/>
</dbReference>